<dbReference type="RefSeq" id="WP_132414077.1">
    <property type="nucleotide sequence ID" value="NZ_SMKA01000246.1"/>
</dbReference>
<evidence type="ECO:0000256" key="2">
    <source>
        <dbReference type="ARBA" id="ARBA00023157"/>
    </source>
</evidence>
<comment type="caution">
    <text evidence="5">The sequence shown here is derived from an EMBL/GenBank/DDBJ whole genome shotgun (WGS) entry which is preliminary data.</text>
</comment>
<dbReference type="SMART" id="SM00560">
    <property type="entry name" value="LamGL"/>
    <property type="match status" value="2"/>
</dbReference>
<dbReference type="PANTHER" id="PTHR46943">
    <property type="entry name" value="PENTRAXIN-RELATED PROTEIN PTX3"/>
    <property type="match status" value="1"/>
</dbReference>
<dbReference type="Pfam" id="PF13385">
    <property type="entry name" value="Laminin_G_3"/>
    <property type="match status" value="2"/>
</dbReference>
<sequence>MRHARLLSRLPFALAAAFAVLVSGLPGAAAADPPVPLTPPTVTATYKGEVIQNCWDQQSCPKTVVLGEAATFTFAPTSADVTKYTYRLPGGNPVTVEGASVTVDIEPLQQGRTNLQVSSINSIGQPSNPTYFMFNVAAPPGPVGSWNFDEGSGTTAADGPGLTHPLALSGAAFEASGRINGALALDGVDDYASATEAVVDTSKSFSISTWARPANPSKLGVIASVNGANSSAAGLGYDPAAKRWVFARSSADVRNPTIYRAVSKDAPVNESWSQLIATYDATSGTLKLYVNGRLQQETVSPPANAWKASGTLSVGRGLLGGITGGHFRGSLDHLQIWQRVLRPEELVALQTPRPDDAVATAVAAHWPLDNATRGTDRIWRSPDSIRDADLSVSGFPGTDQSKAFVDDPEHGKVLELTGATRESVSLGRPVVDASASFAVAVWVKIADPSKPATIIRQGTGTSDTWRLSYEPGDEYSTTWNFTRTNVDGTETTASGSADRESVDPGQWHLLVGEYRAQDTGVVGAPSGSIYLSIDHHTKAVADFTAPRRDGSTTLGKPGTTGAPFAGRLDDVRIYVGDLSPTSLCADYPDPRSCAN</sequence>
<dbReference type="GO" id="GO:0006955">
    <property type="term" value="P:immune response"/>
    <property type="evidence" value="ECO:0007669"/>
    <property type="project" value="InterPro"/>
</dbReference>
<evidence type="ECO:0000256" key="1">
    <source>
        <dbReference type="ARBA" id="ARBA00022729"/>
    </source>
</evidence>
<name>A0A4R4PBY5_9ACTN</name>
<dbReference type="SUPFAM" id="SSF49899">
    <property type="entry name" value="Concanavalin A-like lectins/glucanases"/>
    <property type="match status" value="2"/>
</dbReference>
<dbReference type="EMBL" id="SMKA01000246">
    <property type="protein sequence ID" value="TDC18527.1"/>
    <property type="molecule type" value="Genomic_DNA"/>
</dbReference>
<organism evidence="5 6">
    <name type="scientific">Kribbella albertanoniae</name>
    <dbReference type="NCBI Taxonomy" id="1266829"/>
    <lineage>
        <taxon>Bacteria</taxon>
        <taxon>Bacillati</taxon>
        <taxon>Actinomycetota</taxon>
        <taxon>Actinomycetes</taxon>
        <taxon>Propionibacteriales</taxon>
        <taxon>Kribbellaceae</taxon>
        <taxon>Kribbella</taxon>
    </lineage>
</organism>
<protein>
    <recommendedName>
        <fullName evidence="4">LamG-like jellyroll fold domain-containing protein</fullName>
    </recommendedName>
</protein>
<evidence type="ECO:0000313" key="5">
    <source>
        <dbReference type="EMBL" id="TDC18527.1"/>
    </source>
</evidence>
<dbReference type="AlphaFoldDB" id="A0A4R4PBY5"/>
<gene>
    <name evidence="5" type="ORF">E1261_35305</name>
</gene>
<dbReference type="PANTHER" id="PTHR46943:SF1">
    <property type="entry name" value="PENTRAXIN-RELATED PROTEIN PTX3"/>
    <property type="match status" value="1"/>
</dbReference>
<dbReference type="Gene3D" id="2.60.120.200">
    <property type="match status" value="2"/>
</dbReference>
<reference evidence="5 6" key="1">
    <citation type="submission" date="2019-03" db="EMBL/GenBank/DDBJ databases">
        <title>Draft genome sequences of novel Actinobacteria.</title>
        <authorList>
            <person name="Sahin N."/>
            <person name="Ay H."/>
            <person name="Saygin H."/>
        </authorList>
    </citation>
    <scope>NUCLEOTIDE SEQUENCE [LARGE SCALE GENOMIC DNA]</scope>
    <source>
        <strain evidence="5 6">JCM 30547</strain>
    </source>
</reference>
<keyword evidence="1 3" id="KW-0732">Signal</keyword>
<dbReference type="OrthoDB" id="3298563at2"/>
<feature type="domain" description="LamG-like jellyroll fold" evidence="4">
    <location>
        <begin position="203"/>
        <end position="344"/>
    </location>
</feature>
<evidence type="ECO:0000256" key="3">
    <source>
        <dbReference type="SAM" id="SignalP"/>
    </source>
</evidence>
<keyword evidence="6" id="KW-1185">Reference proteome</keyword>
<dbReference type="InterPro" id="IPR006558">
    <property type="entry name" value="LamG-like"/>
</dbReference>
<proteinExistence type="predicted"/>
<evidence type="ECO:0000259" key="4">
    <source>
        <dbReference type="SMART" id="SM00560"/>
    </source>
</evidence>
<evidence type="ECO:0000313" key="6">
    <source>
        <dbReference type="Proteomes" id="UP000295075"/>
    </source>
</evidence>
<feature type="chain" id="PRO_5020302973" description="LamG-like jellyroll fold domain-containing protein" evidence="3">
    <location>
        <begin position="32"/>
        <end position="595"/>
    </location>
</feature>
<dbReference type="InterPro" id="IPR042837">
    <property type="entry name" value="PTX3"/>
</dbReference>
<accession>A0A4R4PBY5</accession>
<feature type="signal peptide" evidence="3">
    <location>
        <begin position="1"/>
        <end position="31"/>
    </location>
</feature>
<dbReference type="InterPro" id="IPR013320">
    <property type="entry name" value="ConA-like_dom_sf"/>
</dbReference>
<dbReference type="Proteomes" id="UP000295075">
    <property type="component" value="Unassembled WGS sequence"/>
</dbReference>
<feature type="domain" description="LamG-like jellyroll fold" evidence="4">
    <location>
        <begin position="435"/>
        <end position="581"/>
    </location>
</feature>
<keyword evidence="2" id="KW-1015">Disulfide bond</keyword>